<accession>A0AAD7CPI9</accession>
<sequence>MPPVQLEEKAGMGNYERSWELLPRRDMISRGSGSIIRKRIITHRATELEQHAGGDAAHELGEVKRWGQIVAIPAVSTRVSNEAQNRESAEIRQCRNSFQLPRLGWFCPQCRNSTDQIAEFECESVAVNTCPLRGGWRTRQYSSVGHVGVNNCIQYLLGNIARSFKVIQARKLARPQDVSMPRPVGSKDQRRASADAHRESCSAWAESPQELGKSPNSVSKRRFHVVLWLSSSAASKTGGRRQDVAQDHVGGRENPIVWSYFASPLSTVPQLDTSE</sequence>
<dbReference type="AlphaFoldDB" id="A0AAD7CPI9"/>
<evidence type="ECO:0000313" key="3">
    <source>
        <dbReference type="Proteomes" id="UP001221757"/>
    </source>
</evidence>
<feature type="region of interest" description="Disordered" evidence="1">
    <location>
        <begin position="175"/>
        <end position="216"/>
    </location>
</feature>
<reference evidence="2" key="1">
    <citation type="submission" date="2023-03" db="EMBL/GenBank/DDBJ databases">
        <title>Massive genome expansion in bonnet fungi (Mycena s.s.) driven by repeated elements and novel gene families across ecological guilds.</title>
        <authorList>
            <consortium name="Lawrence Berkeley National Laboratory"/>
            <person name="Harder C.B."/>
            <person name="Miyauchi S."/>
            <person name="Viragh M."/>
            <person name="Kuo A."/>
            <person name="Thoen E."/>
            <person name="Andreopoulos B."/>
            <person name="Lu D."/>
            <person name="Skrede I."/>
            <person name="Drula E."/>
            <person name="Henrissat B."/>
            <person name="Morin E."/>
            <person name="Kohler A."/>
            <person name="Barry K."/>
            <person name="LaButti K."/>
            <person name="Morin E."/>
            <person name="Salamov A."/>
            <person name="Lipzen A."/>
            <person name="Mereny Z."/>
            <person name="Hegedus B."/>
            <person name="Baldrian P."/>
            <person name="Stursova M."/>
            <person name="Weitz H."/>
            <person name="Taylor A."/>
            <person name="Grigoriev I.V."/>
            <person name="Nagy L.G."/>
            <person name="Martin F."/>
            <person name="Kauserud H."/>
        </authorList>
    </citation>
    <scope>NUCLEOTIDE SEQUENCE</scope>
    <source>
        <strain evidence="2">CBHHK067</strain>
    </source>
</reference>
<evidence type="ECO:0000256" key="1">
    <source>
        <dbReference type="SAM" id="MobiDB-lite"/>
    </source>
</evidence>
<protein>
    <submittedName>
        <fullName evidence="2">Uncharacterized protein</fullName>
    </submittedName>
</protein>
<evidence type="ECO:0000313" key="2">
    <source>
        <dbReference type="EMBL" id="KAJ7656569.1"/>
    </source>
</evidence>
<feature type="compositionally biased region" description="Basic and acidic residues" evidence="1">
    <location>
        <begin position="185"/>
        <end position="200"/>
    </location>
</feature>
<dbReference type="Proteomes" id="UP001221757">
    <property type="component" value="Unassembled WGS sequence"/>
</dbReference>
<comment type="caution">
    <text evidence="2">The sequence shown here is derived from an EMBL/GenBank/DDBJ whole genome shotgun (WGS) entry which is preliminary data.</text>
</comment>
<organism evidence="2 3">
    <name type="scientific">Mycena rosella</name>
    <name type="common">Pink bonnet</name>
    <name type="synonym">Agaricus rosellus</name>
    <dbReference type="NCBI Taxonomy" id="1033263"/>
    <lineage>
        <taxon>Eukaryota</taxon>
        <taxon>Fungi</taxon>
        <taxon>Dikarya</taxon>
        <taxon>Basidiomycota</taxon>
        <taxon>Agaricomycotina</taxon>
        <taxon>Agaricomycetes</taxon>
        <taxon>Agaricomycetidae</taxon>
        <taxon>Agaricales</taxon>
        <taxon>Marasmiineae</taxon>
        <taxon>Mycenaceae</taxon>
        <taxon>Mycena</taxon>
    </lineage>
</organism>
<dbReference type="EMBL" id="JARKIE010000300">
    <property type="protein sequence ID" value="KAJ7656569.1"/>
    <property type="molecule type" value="Genomic_DNA"/>
</dbReference>
<proteinExistence type="predicted"/>
<keyword evidence="3" id="KW-1185">Reference proteome</keyword>
<name>A0AAD7CPI9_MYCRO</name>
<gene>
    <name evidence="2" type="ORF">B0H17DRAFT_1185903</name>
</gene>